<feature type="compositionally biased region" description="Basic residues" evidence="1">
    <location>
        <begin position="30"/>
        <end position="39"/>
    </location>
</feature>
<dbReference type="EnsemblPlants" id="KRH51150">
    <property type="protein sequence ID" value="KRH51150"/>
    <property type="gene ID" value="GLYMA_07G264500"/>
</dbReference>
<dbReference type="Proteomes" id="UP000008827">
    <property type="component" value="Chromosome 7"/>
</dbReference>
<reference evidence="2 3" key="1">
    <citation type="journal article" date="2010" name="Nature">
        <title>Genome sequence of the palaeopolyploid soybean.</title>
        <authorList>
            <person name="Schmutz J."/>
            <person name="Cannon S.B."/>
            <person name="Schlueter J."/>
            <person name="Ma J."/>
            <person name="Mitros T."/>
            <person name="Nelson W."/>
            <person name="Hyten D.L."/>
            <person name="Song Q."/>
            <person name="Thelen J.J."/>
            <person name="Cheng J."/>
            <person name="Xu D."/>
            <person name="Hellsten U."/>
            <person name="May G.D."/>
            <person name="Yu Y."/>
            <person name="Sakurai T."/>
            <person name="Umezawa T."/>
            <person name="Bhattacharyya M.K."/>
            <person name="Sandhu D."/>
            <person name="Valliyodan B."/>
            <person name="Lindquist E."/>
            <person name="Peto M."/>
            <person name="Grant D."/>
            <person name="Shu S."/>
            <person name="Goodstein D."/>
            <person name="Barry K."/>
            <person name="Futrell-Griggs M."/>
            <person name="Abernathy B."/>
            <person name="Du J."/>
            <person name="Tian Z."/>
            <person name="Zhu L."/>
            <person name="Gill N."/>
            <person name="Joshi T."/>
            <person name="Libault M."/>
            <person name="Sethuraman A."/>
            <person name="Zhang X.-C."/>
            <person name="Shinozaki K."/>
            <person name="Nguyen H.T."/>
            <person name="Wing R.A."/>
            <person name="Cregan P."/>
            <person name="Specht J."/>
            <person name="Grimwood J."/>
            <person name="Rokhsar D."/>
            <person name="Stacey G."/>
            <person name="Shoemaker R.C."/>
            <person name="Jackson S.A."/>
        </authorList>
    </citation>
    <scope>NUCLEOTIDE SEQUENCE [LARGE SCALE GENOMIC DNA]</scope>
    <source>
        <strain evidence="3">cv. Williams 82</strain>
        <tissue evidence="2">Callus</tissue>
    </source>
</reference>
<dbReference type="OrthoDB" id="765662at2759"/>
<evidence type="ECO:0000313" key="2">
    <source>
        <dbReference type="EMBL" id="KRH51150.1"/>
    </source>
</evidence>
<organism evidence="2">
    <name type="scientific">Glycine max</name>
    <name type="common">Soybean</name>
    <name type="synonym">Glycine hispida</name>
    <dbReference type="NCBI Taxonomy" id="3847"/>
    <lineage>
        <taxon>Eukaryota</taxon>
        <taxon>Viridiplantae</taxon>
        <taxon>Streptophyta</taxon>
        <taxon>Embryophyta</taxon>
        <taxon>Tracheophyta</taxon>
        <taxon>Spermatophyta</taxon>
        <taxon>Magnoliopsida</taxon>
        <taxon>eudicotyledons</taxon>
        <taxon>Gunneridae</taxon>
        <taxon>Pentapetalae</taxon>
        <taxon>rosids</taxon>
        <taxon>fabids</taxon>
        <taxon>Fabales</taxon>
        <taxon>Fabaceae</taxon>
        <taxon>Papilionoideae</taxon>
        <taxon>50 kb inversion clade</taxon>
        <taxon>NPAAA clade</taxon>
        <taxon>indigoferoid/millettioid clade</taxon>
        <taxon>Phaseoleae</taxon>
        <taxon>Glycine</taxon>
        <taxon>Glycine subgen. Soja</taxon>
    </lineage>
</organism>
<feature type="region of interest" description="Disordered" evidence="1">
    <location>
        <begin position="103"/>
        <end position="126"/>
    </location>
</feature>
<reference evidence="3" key="2">
    <citation type="submission" date="2018-02" db="UniProtKB">
        <authorList>
            <consortium name="EnsemblPlants"/>
        </authorList>
    </citation>
    <scope>IDENTIFICATION</scope>
    <source>
        <strain evidence="3">Williams 82</strain>
    </source>
</reference>
<dbReference type="InParanoid" id="A0A0R0J8S5"/>
<protein>
    <submittedName>
        <fullName evidence="2 3">Uncharacterized protein</fullName>
    </submittedName>
</protein>
<reference evidence="2" key="3">
    <citation type="submission" date="2018-07" db="EMBL/GenBank/DDBJ databases">
        <title>WGS assembly of Glycine max.</title>
        <authorList>
            <person name="Schmutz J."/>
            <person name="Cannon S."/>
            <person name="Schlueter J."/>
            <person name="Ma J."/>
            <person name="Mitros T."/>
            <person name="Nelson W."/>
            <person name="Hyten D."/>
            <person name="Song Q."/>
            <person name="Thelen J."/>
            <person name="Cheng J."/>
            <person name="Xu D."/>
            <person name="Hellsten U."/>
            <person name="May G."/>
            <person name="Yu Y."/>
            <person name="Sakurai T."/>
            <person name="Umezawa T."/>
            <person name="Bhattacharyya M."/>
            <person name="Sandhu D."/>
            <person name="Valliyodan B."/>
            <person name="Lindquist E."/>
            <person name="Peto M."/>
            <person name="Grant D."/>
            <person name="Shu S."/>
            <person name="Goodstein D."/>
            <person name="Barry K."/>
            <person name="Futrell-Griggs M."/>
            <person name="Abernathy B."/>
            <person name="Du J."/>
            <person name="Tian Z."/>
            <person name="Zhu L."/>
            <person name="Gill N."/>
            <person name="Joshi T."/>
            <person name="Libault M."/>
            <person name="Sethuraman A."/>
            <person name="Zhang X."/>
            <person name="Shinozaki K."/>
            <person name="Nguyen H."/>
            <person name="Wing R."/>
            <person name="Cregan P."/>
            <person name="Specht J."/>
            <person name="Grimwood J."/>
            <person name="Rokhsar D."/>
            <person name="Stacey G."/>
            <person name="Shoemaker R."/>
            <person name="Jackson S."/>
        </authorList>
    </citation>
    <scope>NUCLEOTIDE SEQUENCE</scope>
    <source>
        <tissue evidence="2">Callus</tissue>
    </source>
</reference>
<proteinExistence type="predicted"/>
<dbReference type="Gramene" id="KRH51150">
    <property type="protein sequence ID" value="KRH51150"/>
    <property type="gene ID" value="GLYMA_07G264500"/>
</dbReference>
<name>A0A0R0J8S5_SOYBN</name>
<evidence type="ECO:0000313" key="4">
    <source>
        <dbReference type="Proteomes" id="UP000008827"/>
    </source>
</evidence>
<evidence type="ECO:0000313" key="3">
    <source>
        <dbReference type="EnsemblPlants" id="KRH51150"/>
    </source>
</evidence>
<keyword evidence="4" id="KW-1185">Reference proteome</keyword>
<feature type="compositionally biased region" description="Polar residues" evidence="1">
    <location>
        <begin position="1"/>
        <end position="21"/>
    </location>
</feature>
<feature type="region of interest" description="Disordered" evidence="1">
    <location>
        <begin position="1"/>
        <end position="77"/>
    </location>
</feature>
<dbReference type="EMBL" id="CM000840">
    <property type="protein sequence ID" value="KRH51150.1"/>
    <property type="molecule type" value="Genomic_DNA"/>
</dbReference>
<dbReference type="GO" id="GO:0005886">
    <property type="term" value="C:plasma membrane"/>
    <property type="evidence" value="ECO:0000318"/>
    <property type="project" value="GO_Central"/>
</dbReference>
<evidence type="ECO:0000256" key="1">
    <source>
        <dbReference type="SAM" id="MobiDB-lite"/>
    </source>
</evidence>
<gene>
    <name evidence="2" type="ORF">GLYMA_07G264500</name>
</gene>
<accession>A0A0R0J8S5</accession>
<dbReference type="AlphaFoldDB" id="A0A0R0J8S5"/>
<sequence>MMKQQRLSTRMRSYSTSSLEQISHDEGRSNTKRHSHHMSKGSYTAESTRVKSDFIGTFSSSNRNIKGRGGSHSLNDHVNHEATIVPEFGEGYTAIFSEVRKEKQIASGHMPSKTPSPNNRSDIRNQCGRPSSFLPKCCCCLFSSESQ</sequence>